<evidence type="ECO:0000313" key="1">
    <source>
        <dbReference type="EMBL" id="KAK2175630.1"/>
    </source>
</evidence>
<reference evidence="1" key="1">
    <citation type="journal article" date="2023" name="Mol. Biol. Evol.">
        <title>Third-Generation Sequencing Reveals the Adaptive Role of the Epigenome in Three Deep-Sea Polychaetes.</title>
        <authorList>
            <person name="Perez M."/>
            <person name="Aroh O."/>
            <person name="Sun Y."/>
            <person name="Lan Y."/>
            <person name="Juniper S.K."/>
            <person name="Young C.R."/>
            <person name="Angers B."/>
            <person name="Qian P.Y."/>
        </authorList>
    </citation>
    <scope>NUCLEOTIDE SEQUENCE</scope>
    <source>
        <strain evidence="1">R07B-5</strain>
    </source>
</reference>
<dbReference type="AlphaFoldDB" id="A0AAD9NMP0"/>
<keyword evidence="2" id="KW-1185">Reference proteome</keyword>
<protein>
    <submittedName>
        <fullName evidence="1">Uncharacterized protein</fullName>
    </submittedName>
</protein>
<dbReference type="EMBL" id="JAODUO010000718">
    <property type="protein sequence ID" value="KAK2175630.1"/>
    <property type="molecule type" value="Genomic_DNA"/>
</dbReference>
<dbReference type="InterPro" id="IPR004344">
    <property type="entry name" value="TTL/TTLL_fam"/>
</dbReference>
<evidence type="ECO:0000313" key="2">
    <source>
        <dbReference type="Proteomes" id="UP001209878"/>
    </source>
</evidence>
<proteinExistence type="predicted"/>
<name>A0AAD9NMP0_RIDPI</name>
<dbReference type="Pfam" id="PF03133">
    <property type="entry name" value="TTL"/>
    <property type="match status" value="1"/>
</dbReference>
<gene>
    <name evidence="1" type="ORF">NP493_718g03004</name>
</gene>
<comment type="caution">
    <text evidence="1">The sequence shown here is derived from an EMBL/GenBank/DDBJ whole genome shotgun (WGS) entry which is preliminary data.</text>
</comment>
<dbReference type="InterPro" id="IPR027749">
    <property type="entry name" value="TTLL12"/>
</dbReference>
<sequence length="61" mass="7181">MTSVKSKNNSYRGLDNHWICKPWNLARGLDMHVTNNLNYILHLPDTGPKFVARQRQQRRSC</sequence>
<dbReference type="GO" id="GO:0005737">
    <property type="term" value="C:cytoplasm"/>
    <property type="evidence" value="ECO:0007669"/>
    <property type="project" value="TreeGrafter"/>
</dbReference>
<accession>A0AAD9NMP0</accession>
<dbReference type="PANTHER" id="PTHR46088">
    <property type="entry name" value="TUBULIN--TYROSINE LIGASE-LIKE PROTEIN 12"/>
    <property type="match status" value="1"/>
</dbReference>
<dbReference type="Proteomes" id="UP001209878">
    <property type="component" value="Unassembled WGS sequence"/>
</dbReference>
<dbReference type="PANTHER" id="PTHR46088:SF1">
    <property type="entry name" value="TUBULIN--TYROSINE LIGASE-LIKE PROTEIN 12"/>
    <property type="match status" value="1"/>
</dbReference>
<organism evidence="1 2">
    <name type="scientific">Ridgeia piscesae</name>
    <name type="common">Tubeworm</name>
    <dbReference type="NCBI Taxonomy" id="27915"/>
    <lineage>
        <taxon>Eukaryota</taxon>
        <taxon>Metazoa</taxon>
        <taxon>Spiralia</taxon>
        <taxon>Lophotrochozoa</taxon>
        <taxon>Annelida</taxon>
        <taxon>Polychaeta</taxon>
        <taxon>Sedentaria</taxon>
        <taxon>Canalipalpata</taxon>
        <taxon>Sabellida</taxon>
        <taxon>Siboglinidae</taxon>
        <taxon>Ridgeia</taxon>
    </lineage>
</organism>